<evidence type="ECO:0000313" key="1">
    <source>
        <dbReference type="EMBL" id="CAG6443829.1"/>
    </source>
</evidence>
<proteinExistence type="predicted"/>
<dbReference type="EMBL" id="HBUE01001466">
    <property type="protein sequence ID" value="CAG6443831.1"/>
    <property type="molecule type" value="Transcribed_RNA"/>
</dbReference>
<dbReference type="AlphaFoldDB" id="A0A8D7ZSX9"/>
<reference evidence="1" key="1">
    <citation type="submission" date="2021-05" db="EMBL/GenBank/DDBJ databases">
        <authorList>
            <person name="Alioto T."/>
            <person name="Alioto T."/>
            <person name="Gomez Garrido J."/>
        </authorList>
    </citation>
    <scope>NUCLEOTIDE SEQUENCE</scope>
</reference>
<protein>
    <submittedName>
        <fullName evidence="1">(northern house mosquito) hypothetical protein</fullName>
    </submittedName>
</protein>
<sequence>MQIHQLQSFRNIQPTSGKRLSPDLRVLRDATLRWRLARNPAEIRRIGQLLPRLVRLSGRIRRDWGGVLAGTGSDSPNNETWYVRVDGGVGGLFGKLQVRTLHRVSAGW</sequence>
<organism evidence="1">
    <name type="scientific">Culex pipiens</name>
    <name type="common">House mosquito</name>
    <dbReference type="NCBI Taxonomy" id="7175"/>
    <lineage>
        <taxon>Eukaryota</taxon>
        <taxon>Metazoa</taxon>
        <taxon>Ecdysozoa</taxon>
        <taxon>Arthropoda</taxon>
        <taxon>Hexapoda</taxon>
        <taxon>Insecta</taxon>
        <taxon>Pterygota</taxon>
        <taxon>Neoptera</taxon>
        <taxon>Endopterygota</taxon>
        <taxon>Diptera</taxon>
        <taxon>Nematocera</taxon>
        <taxon>Culicoidea</taxon>
        <taxon>Culicidae</taxon>
        <taxon>Culicinae</taxon>
        <taxon>Culicini</taxon>
        <taxon>Culex</taxon>
        <taxon>Culex</taxon>
    </lineage>
</organism>
<name>A0A8D7ZSX9_CULPI</name>
<dbReference type="EMBL" id="HBUE01001465">
    <property type="protein sequence ID" value="CAG6443829.1"/>
    <property type="molecule type" value="Transcribed_RNA"/>
</dbReference>
<accession>A0A8D7ZSX9</accession>